<dbReference type="KEGG" id="rtn:A6122_1972"/>
<dbReference type="SUPFAM" id="SSF52980">
    <property type="entry name" value="Restriction endonuclease-like"/>
    <property type="match status" value="1"/>
</dbReference>
<dbReference type="PATRIC" id="fig|33888.3.peg.2179"/>
<keyword evidence="3" id="KW-1185">Reference proteome</keyword>
<accession>A0A160KU56</accession>
<dbReference type="RefSeq" id="WP_068254545.1">
    <property type="nucleotide sequence ID" value="NZ_CP015515.1"/>
</dbReference>
<dbReference type="OrthoDB" id="2594539at2"/>
<organism evidence="2 3">
    <name type="scientific">Rathayibacter tritici</name>
    <dbReference type="NCBI Taxonomy" id="33888"/>
    <lineage>
        <taxon>Bacteria</taxon>
        <taxon>Bacillati</taxon>
        <taxon>Actinomycetota</taxon>
        <taxon>Actinomycetes</taxon>
        <taxon>Micrococcales</taxon>
        <taxon>Microbacteriaceae</taxon>
        <taxon>Rathayibacter</taxon>
    </lineage>
</organism>
<dbReference type="EMBL" id="CP015515">
    <property type="protein sequence ID" value="AND17097.1"/>
    <property type="molecule type" value="Genomic_DNA"/>
</dbReference>
<evidence type="ECO:0000313" key="2">
    <source>
        <dbReference type="EMBL" id="AND17097.1"/>
    </source>
</evidence>
<dbReference type="Pfam" id="PF04480">
    <property type="entry name" value="DUF559"/>
    <property type="match status" value="1"/>
</dbReference>
<evidence type="ECO:0000313" key="3">
    <source>
        <dbReference type="Proteomes" id="UP000077071"/>
    </source>
</evidence>
<dbReference type="AlphaFoldDB" id="A0A160KU56"/>
<dbReference type="STRING" id="33888.A6122_1972"/>
<dbReference type="Gene3D" id="3.40.960.10">
    <property type="entry name" value="VSR Endonuclease"/>
    <property type="match status" value="1"/>
</dbReference>
<protein>
    <recommendedName>
        <fullName evidence="1">DUF559 domain-containing protein</fullName>
    </recommendedName>
</protein>
<feature type="domain" description="DUF559" evidence="1">
    <location>
        <begin position="207"/>
        <end position="263"/>
    </location>
</feature>
<dbReference type="InterPro" id="IPR007569">
    <property type="entry name" value="DUF559"/>
</dbReference>
<reference evidence="2 3" key="1">
    <citation type="submission" date="2016-05" db="EMBL/GenBank/DDBJ databases">
        <title>Complete genome sequence of Rathayibacter tritici NCPPB 1953.</title>
        <authorList>
            <person name="Park J."/>
            <person name="Lee H.-H."/>
            <person name="Lee S.-W."/>
            <person name="Seo Y.-S."/>
        </authorList>
    </citation>
    <scope>NUCLEOTIDE SEQUENCE [LARGE SCALE GENOMIC DNA]</scope>
    <source>
        <strain evidence="2 3">NCPPB 1953</strain>
    </source>
</reference>
<dbReference type="Proteomes" id="UP000077071">
    <property type="component" value="Chromosome"/>
</dbReference>
<proteinExistence type="predicted"/>
<evidence type="ECO:0000259" key="1">
    <source>
        <dbReference type="Pfam" id="PF04480"/>
    </source>
</evidence>
<dbReference type="InterPro" id="IPR011335">
    <property type="entry name" value="Restrct_endonuc-II-like"/>
</dbReference>
<gene>
    <name evidence="2" type="ORF">A6122_1972</name>
</gene>
<name>A0A160KU56_9MICO</name>
<sequence length="269" mass="29556">MQYGVHHIGYLRAVGVDAPAAVRSGALRRIRRGWYAGANASDQELRAAIACGSLTCITLLAEAGAFRPPDPRLHLAITSSSRPRAATQPEDVVTHWSHRISEAPYRSIRTTREEAVGHVLTCQRIELAVAVIDSCLRLRLISPTALADVLSRLPRRLSCVARLTDPRAGSGPESVTRVGLTLAGIECESQVEIPGVGRVDLVIDDWAIIEVDGRQWHDDATSFERDRHRDRAAAALGYTTIRLTYSDVMHHWPATLASIRAVLERGRPR</sequence>